<evidence type="ECO:0000313" key="2">
    <source>
        <dbReference type="Proteomes" id="UP000231143"/>
    </source>
</evidence>
<comment type="caution">
    <text evidence="1">The sequence shown here is derived from an EMBL/GenBank/DDBJ whole genome shotgun (WGS) entry which is preliminary data.</text>
</comment>
<reference evidence="1 2" key="1">
    <citation type="submission" date="2017-09" db="EMBL/GenBank/DDBJ databases">
        <title>Depth-based differentiation of microbial function through sediment-hosted aquifers and enrichment of novel symbionts in the deep terrestrial subsurface.</title>
        <authorList>
            <person name="Probst A.J."/>
            <person name="Ladd B."/>
            <person name="Jarett J.K."/>
            <person name="Geller-Mcgrath D.E."/>
            <person name="Sieber C.M."/>
            <person name="Emerson J.B."/>
            <person name="Anantharaman K."/>
            <person name="Thomas B.C."/>
            <person name="Malmstrom R."/>
            <person name="Stieglmeier M."/>
            <person name="Klingl A."/>
            <person name="Woyke T."/>
            <person name="Ryan C.M."/>
            <person name="Banfield J.F."/>
        </authorList>
    </citation>
    <scope>NUCLEOTIDE SEQUENCE [LARGE SCALE GENOMIC DNA]</scope>
    <source>
        <strain evidence="1">CG22_combo_CG10-13_8_21_14_all_36_13</strain>
    </source>
</reference>
<dbReference type="AlphaFoldDB" id="A0A2H0DY66"/>
<sequence>MVITYHKLECVKIQFGDTVLVFNPPSKKSSEQSVRFSGDVVLSSIKHEDFYGVDTIPPKNGSVFVIDGPGEYEVKGVFVKGFPSKSNYDKKDLLNTIYTVKLEDMNICFLGALNEKELSTAFLEDLEDINVLFVPIGGDGVLDPVEAYKLAVKLAPNVIIPVHYDGDKDKMLSTFLKEEGNTDIKPIDKFTIKKKEIEQMEGEIVVLASS</sequence>
<evidence type="ECO:0008006" key="3">
    <source>
        <dbReference type="Google" id="ProtNLM"/>
    </source>
</evidence>
<accession>A0A2H0DY66</accession>
<evidence type="ECO:0000313" key="1">
    <source>
        <dbReference type="EMBL" id="PIP87114.1"/>
    </source>
</evidence>
<dbReference type="EMBL" id="PCTT01000024">
    <property type="protein sequence ID" value="PIP87114.1"/>
    <property type="molecule type" value="Genomic_DNA"/>
</dbReference>
<protein>
    <recommendedName>
        <fullName evidence="3">Zn-dependent hydrolase</fullName>
    </recommendedName>
</protein>
<dbReference type="Gene3D" id="3.60.15.10">
    <property type="entry name" value="Ribonuclease Z/Hydroxyacylglutathione hydrolase-like"/>
    <property type="match status" value="1"/>
</dbReference>
<proteinExistence type="predicted"/>
<dbReference type="InterPro" id="IPR036866">
    <property type="entry name" value="RibonucZ/Hydroxyglut_hydro"/>
</dbReference>
<organism evidence="1 2">
    <name type="scientific">Candidatus Campbellbacteria bacterium CG22_combo_CG10-13_8_21_14_all_36_13</name>
    <dbReference type="NCBI Taxonomy" id="1974529"/>
    <lineage>
        <taxon>Bacteria</taxon>
        <taxon>Candidatus Campbelliibacteriota</taxon>
    </lineage>
</organism>
<dbReference type="Pfam" id="PF13483">
    <property type="entry name" value="Lactamase_B_3"/>
    <property type="match status" value="1"/>
</dbReference>
<dbReference type="PANTHER" id="PTHR42967:SF1">
    <property type="entry name" value="MBL FOLD METALLO-HYDROLASE"/>
    <property type="match status" value="1"/>
</dbReference>
<name>A0A2H0DY66_9BACT</name>
<gene>
    <name evidence="1" type="ORF">COW81_01975</name>
</gene>
<dbReference type="Proteomes" id="UP000231143">
    <property type="component" value="Unassembled WGS sequence"/>
</dbReference>
<dbReference type="SUPFAM" id="SSF56281">
    <property type="entry name" value="Metallo-hydrolase/oxidoreductase"/>
    <property type="match status" value="1"/>
</dbReference>
<dbReference type="PANTHER" id="PTHR42967">
    <property type="entry name" value="METAL DEPENDENT HYDROLASE"/>
    <property type="match status" value="1"/>
</dbReference>